<keyword evidence="1" id="KW-0472">Membrane</keyword>
<evidence type="ECO:0000256" key="1">
    <source>
        <dbReference type="SAM" id="Phobius"/>
    </source>
</evidence>
<dbReference type="EMBL" id="NQXA01000012">
    <property type="protein sequence ID" value="PHQ28638.1"/>
    <property type="molecule type" value="Genomic_DNA"/>
</dbReference>
<accession>A0A2G1VPE4</accession>
<evidence type="ECO:0008006" key="4">
    <source>
        <dbReference type="Google" id="ProtNLM"/>
    </source>
</evidence>
<name>A0A2G1VPE4_9FLAO</name>
<evidence type="ECO:0000313" key="2">
    <source>
        <dbReference type="EMBL" id="PHQ28638.1"/>
    </source>
</evidence>
<comment type="caution">
    <text evidence="2">The sequence shown here is derived from an EMBL/GenBank/DDBJ whole genome shotgun (WGS) entry which is preliminary data.</text>
</comment>
<protein>
    <recommendedName>
        <fullName evidence="4">Glycosyltransferase RgtA/B/C/D-like domain-containing protein</fullName>
    </recommendedName>
</protein>
<feature type="transmembrane region" description="Helical" evidence="1">
    <location>
        <begin position="302"/>
        <end position="321"/>
    </location>
</feature>
<keyword evidence="1" id="KW-1133">Transmembrane helix</keyword>
<evidence type="ECO:0000313" key="3">
    <source>
        <dbReference type="Proteomes" id="UP000229433"/>
    </source>
</evidence>
<keyword evidence="3" id="KW-1185">Reference proteome</keyword>
<sequence>MKKVHLINLLIISVLILHLFLKSYFHHDGRISPDSAEYLSAAQALINGEGLYTGSNPILGLEKSYFSIWPAGYPLLIAFVSFITTANVFWASKLVNALMLLACAFLLKSIYKRKSFLFIACFGFASYLFLFSSTYSEVPFTFSLIYLSWSLYNFTQNETSWVACIHLALAAILPFLFRYIGVFTCFLLLGLLLKSFLENGLKSRTIRLLVVFSTTVFFEVTYLSINFIRTGNLTGISRPSKFHEPFSIMIDFAKGMLGELVFIAPYFNVFLMLLTMSVSVLAWLYIRPSVNLSQETRYSSQYFLLVGICYFFSLLIIGYLLKIKTFDYRFLGPGSLLILFGIIDFFLKWKISFLKVTILSFLILSLCFSIRESYHGYSVENRSYLGEINYLQKEVSKVEEGSILIEGNKHYKYLRPDLIIFDSWYLSDTIPKQRLKTEYPEKKIYFQEGKHILRVY</sequence>
<feature type="transmembrane region" description="Helical" evidence="1">
    <location>
        <begin position="167"/>
        <end position="193"/>
    </location>
</feature>
<feature type="transmembrane region" description="Helical" evidence="1">
    <location>
        <begin position="260"/>
        <end position="286"/>
    </location>
</feature>
<reference evidence="2 3" key="1">
    <citation type="submission" date="2017-08" db="EMBL/GenBank/DDBJ databases">
        <title>The whole genome shortgun sequences of strain Leeuwenhoekiella nanhaiensis G18 from the South China Sea.</title>
        <authorList>
            <person name="Liu Q."/>
        </authorList>
    </citation>
    <scope>NUCLEOTIDE SEQUENCE [LARGE SCALE GENOMIC DNA]</scope>
    <source>
        <strain evidence="2 3">G18</strain>
    </source>
</reference>
<gene>
    <name evidence="2" type="ORF">CJ305_14105</name>
</gene>
<proteinExistence type="predicted"/>
<feature type="transmembrane region" description="Helical" evidence="1">
    <location>
        <begin position="205"/>
        <end position="228"/>
    </location>
</feature>
<feature type="transmembrane region" description="Helical" evidence="1">
    <location>
        <begin position="328"/>
        <end position="347"/>
    </location>
</feature>
<dbReference type="RefSeq" id="WP_099646930.1">
    <property type="nucleotide sequence ID" value="NZ_KZ319294.1"/>
</dbReference>
<organism evidence="2 3">
    <name type="scientific">Leeuwenhoekiella nanhaiensis</name>
    <dbReference type="NCBI Taxonomy" id="1655491"/>
    <lineage>
        <taxon>Bacteria</taxon>
        <taxon>Pseudomonadati</taxon>
        <taxon>Bacteroidota</taxon>
        <taxon>Flavobacteriia</taxon>
        <taxon>Flavobacteriales</taxon>
        <taxon>Flavobacteriaceae</taxon>
        <taxon>Leeuwenhoekiella</taxon>
    </lineage>
</organism>
<dbReference type="AlphaFoldDB" id="A0A2G1VPE4"/>
<dbReference type="Proteomes" id="UP000229433">
    <property type="component" value="Unassembled WGS sequence"/>
</dbReference>
<feature type="transmembrane region" description="Helical" evidence="1">
    <location>
        <begin position="116"/>
        <end position="132"/>
    </location>
</feature>
<dbReference type="OrthoDB" id="9123883at2"/>
<keyword evidence="1" id="KW-0812">Transmembrane</keyword>
<feature type="transmembrane region" description="Helical" evidence="1">
    <location>
        <begin position="6"/>
        <end position="25"/>
    </location>
</feature>
<feature type="transmembrane region" description="Helical" evidence="1">
    <location>
        <begin position="65"/>
        <end position="83"/>
    </location>
</feature>